<sequence length="131" mass="14387">VCSLLHPHKDSCFSCPSGCYLFSHRCRCAPFSTPLKASRSSCPTGCYLFSHRRRCVPFSTPLKASCSSGPSGCYLFSHRCRCVPFSTPSRPHALPVLRVLPVLSQVQVCSLLHPPQGLMPLLSLWVLPVLS</sequence>
<protein>
    <submittedName>
        <fullName evidence="1">Uncharacterized protein</fullName>
    </submittedName>
</protein>
<feature type="non-terminal residue" evidence="1">
    <location>
        <position position="1"/>
    </location>
</feature>
<name>A0AAV7R2R8_PLEWA</name>
<dbReference type="EMBL" id="JANPWB010000010">
    <property type="protein sequence ID" value="KAJ1147074.1"/>
    <property type="molecule type" value="Genomic_DNA"/>
</dbReference>
<keyword evidence="2" id="KW-1185">Reference proteome</keyword>
<evidence type="ECO:0000313" key="1">
    <source>
        <dbReference type="EMBL" id="KAJ1147074.1"/>
    </source>
</evidence>
<evidence type="ECO:0000313" key="2">
    <source>
        <dbReference type="Proteomes" id="UP001066276"/>
    </source>
</evidence>
<organism evidence="1 2">
    <name type="scientific">Pleurodeles waltl</name>
    <name type="common">Iberian ribbed newt</name>
    <dbReference type="NCBI Taxonomy" id="8319"/>
    <lineage>
        <taxon>Eukaryota</taxon>
        <taxon>Metazoa</taxon>
        <taxon>Chordata</taxon>
        <taxon>Craniata</taxon>
        <taxon>Vertebrata</taxon>
        <taxon>Euteleostomi</taxon>
        <taxon>Amphibia</taxon>
        <taxon>Batrachia</taxon>
        <taxon>Caudata</taxon>
        <taxon>Salamandroidea</taxon>
        <taxon>Salamandridae</taxon>
        <taxon>Pleurodelinae</taxon>
        <taxon>Pleurodeles</taxon>
    </lineage>
</organism>
<comment type="caution">
    <text evidence="1">The sequence shown here is derived from an EMBL/GenBank/DDBJ whole genome shotgun (WGS) entry which is preliminary data.</text>
</comment>
<proteinExistence type="predicted"/>
<dbReference type="Proteomes" id="UP001066276">
    <property type="component" value="Chromosome 6"/>
</dbReference>
<accession>A0AAV7R2R8</accession>
<reference evidence="1" key="1">
    <citation type="journal article" date="2022" name="bioRxiv">
        <title>Sequencing and chromosome-scale assembly of the giantPleurodeles waltlgenome.</title>
        <authorList>
            <person name="Brown T."/>
            <person name="Elewa A."/>
            <person name="Iarovenko S."/>
            <person name="Subramanian E."/>
            <person name="Araus A.J."/>
            <person name="Petzold A."/>
            <person name="Susuki M."/>
            <person name="Suzuki K.-i.T."/>
            <person name="Hayashi T."/>
            <person name="Toyoda A."/>
            <person name="Oliveira C."/>
            <person name="Osipova E."/>
            <person name="Leigh N.D."/>
            <person name="Simon A."/>
            <person name="Yun M.H."/>
        </authorList>
    </citation>
    <scope>NUCLEOTIDE SEQUENCE</scope>
    <source>
        <strain evidence="1">20211129_DDA</strain>
        <tissue evidence="1">Liver</tissue>
    </source>
</reference>
<gene>
    <name evidence="1" type="ORF">NDU88_013321</name>
</gene>
<dbReference type="AlphaFoldDB" id="A0AAV7R2R8"/>
<feature type="non-terminal residue" evidence="1">
    <location>
        <position position="131"/>
    </location>
</feature>